<gene>
    <name evidence="1" type="ORF">LPJ66_011115</name>
</gene>
<comment type="caution">
    <text evidence="1">The sequence shown here is derived from an EMBL/GenBank/DDBJ whole genome shotgun (WGS) entry which is preliminary data.</text>
</comment>
<evidence type="ECO:0000313" key="2">
    <source>
        <dbReference type="Proteomes" id="UP001150581"/>
    </source>
</evidence>
<keyword evidence="2" id="KW-1185">Reference proteome</keyword>
<evidence type="ECO:0000313" key="1">
    <source>
        <dbReference type="EMBL" id="KAJ1882716.1"/>
    </source>
</evidence>
<accession>A0ACC1HZ05</accession>
<dbReference type="Proteomes" id="UP001150581">
    <property type="component" value="Unassembled WGS sequence"/>
</dbReference>
<name>A0ACC1HZ05_9FUNG</name>
<organism evidence="1 2">
    <name type="scientific">Kickxella alabastrina</name>
    <dbReference type="NCBI Taxonomy" id="61397"/>
    <lineage>
        <taxon>Eukaryota</taxon>
        <taxon>Fungi</taxon>
        <taxon>Fungi incertae sedis</taxon>
        <taxon>Zoopagomycota</taxon>
        <taxon>Kickxellomycotina</taxon>
        <taxon>Kickxellomycetes</taxon>
        <taxon>Kickxellales</taxon>
        <taxon>Kickxellaceae</taxon>
        <taxon>Kickxella</taxon>
    </lineage>
</organism>
<proteinExistence type="predicted"/>
<protein>
    <submittedName>
        <fullName evidence="1">Uncharacterized protein</fullName>
    </submittedName>
</protein>
<reference evidence="1" key="1">
    <citation type="submission" date="2022-07" db="EMBL/GenBank/DDBJ databases">
        <title>Phylogenomic reconstructions and comparative analyses of Kickxellomycotina fungi.</title>
        <authorList>
            <person name="Reynolds N.K."/>
            <person name="Stajich J.E."/>
            <person name="Barry K."/>
            <person name="Grigoriev I.V."/>
            <person name="Crous P."/>
            <person name="Smith M.E."/>
        </authorList>
    </citation>
    <scope>NUCLEOTIDE SEQUENCE</scope>
    <source>
        <strain evidence="1">Benny 63K</strain>
    </source>
</reference>
<dbReference type="EMBL" id="JANBPG010003205">
    <property type="protein sequence ID" value="KAJ1882716.1"/>
    <property type="molecule type" value="Genomic_DNA"/>
</dbReference>
<sequence>MNTKRREIEKLRASERNYANRLKRAETEVENAAVRLSNSMAQVNEHKQKSEKSLAEIAAQKAKLEKLISDNDILKGNLSLTSQQLEQANEAGDGLVLQVRELQYKLAAAQEENDAAANTERENKNLKEEIKGLHAELKEQRLKPDRVAPAGEHGQGTPQVASVSSLQDELRNHGGGDMLAIDDQLTVSNQTSDSAVREWVQLAMDKYTSEDLVIMGDVWRRIGYCDDDSCEDPENLRNKLLSVFLTPCESGLKEAIRGLRDPTLTRIVDTVAGEYKEKRAPAAGRKSNAGKGGPGIVQSMMNSEHSTTFIFLYSLVVFCVGIIIAKHFSTLPQLPLPGQFGGHNSTLAAVIKGAGDDGSMSMVRQILVVDDTPATKYYTPLGKRSSRTRIGEILFYWMETLLWEDSDAQVPT</sequence>